<dbReference type="PATRIC" id="fig|1348662.3.peg.430"/>
<accession>U3GTF3</accession>
<dbReference type="KEGG" id="caz:CARG_02170"/>
<reference evidence="1 2" key="1">
    <citation type="journal article" date="2013" name="Genome Announc.">
        <title>Whole-Genome Sequence of the Clinical Strain Corynebacterium argentoratense DSM 44202, Isolated from a Human Throat Specimen.</title>
        <authorList>
            <person name="Bomholt C."/>
            <person name="Glaub A."/>
            <person name="Gravermann K."/>
            <person name="Albersmeier A."/>
            <person name="Brinkrolf K."/>
            <person name="Ruckert C."/>
            <person name="Tauch A."/>
        </authorList>
    </citation>
    <scope>NUCLEOTIDE SEQUENCE [LARGE SCALE GENOMIC DNA]</scope>
    <source>
        <strain evidence="1">DSM 44202</strain>
    </source>
</reference>
<proteinExistence type="predicted"/>
<dbReference type="OrthoDB" id="4419465at2"/>
<dbReference type="Proteomes" id="UP000016943">
    <property type="component" value="Chromosome"/>
</dbReference>
<dbReference type="RefSeq" id="WP_020975741.1">
    <property type="nucleotide sequence ID" value="NC_022198.1"/>
</dbReference>
<dbReference type="EMBL" id="CP006365">
    <property type="protein sequence ID" value="AGU14599.1"/>
    <property type="molecule type" value="Genomic_DNA"/>
</dbReference>
<evidence type="ECO:0000313" key="1">
    <source>
        <dbReference type="EMBL" id="AGU14599.1"/>
    </source>
</evidence>
<dbReference type="GeneID" id="78249295"/>
<sequence length="271" mass="31194">MSDSNVTDLNQWREDRTSSTRFFTTVYEVAPTGSRPLLVRADNGSKYWCKQLNNSQGPEVVVNELVTSIIGDAIGAPIPKWTILRPSPTLIGKRFRNSRNPNEMTCVFEEPVFGSLVVDFPGIPMHSSVFQFVDDNSNQRRIARLIALILICNGQDVQFSYEKENDNTIWCFDFGFWFDSHESPWGLTPHDAAFGRPDLPSLHTCISERYWHEAIDTLNQLNATALIEDITHHLPEEWKIPEARVVQLVRYAIERRDYAKQELSRLQQAYF</sequence>
<evidence type="ECO:0000313" key="2">
    <source>
        <dbReference type="Proteomes" id="UP000016943"/>
    </source>
</evidence>
<gene>
    <name evidence="1" type="ORF">CARG_02170</name>
</gene>
<protein>
    <recommendedName>
        <fullName evidence="3">Phosphatidylinositol kinase</fullName>
    </recommendedName>
</protein>
<name>U3GTF3_9CORY</name>
<dbReference type="AlphaFoldDB" id="U3GTF3"/>
<evidence type="ECO:0008006" key="3">
    <source>
        <dbReference type="Google" id="ProtNLM"/>
    </source>
</evidence>
<dbReference type="eggNOG" id="ENOG5030JC8">
    <property type="taxonomic scope" value="Bacteria"/>
</dbReference>
<dbReference type="STRING" id="1348662.CARG_02170"/>
<organism evidence="1 2">
    <name type="scientific">Corynebacterium argentoratense DSM 44202</name>
    <dbReference type="NCBI Taxonomy" id="1348662"/>
    <lineage>
        <taxon>Bacteria</taxon>
        <taxon>Bacillati</taxon>
        <taxon>Actinomycetota</taxon>
        <taxon>Actinomycetes</taxon>
        <taxon>Mycobacteriales</taxon>
        <taxon>Corynebacteriaceae</taxon>
        <taxon>Corynebacterium</taxon>
    </lineage>
</organism>
<keyword evidence="2" id="KW-1185">Reference proteome</keyword>
<dbReference type="HOGENOM" id="CLU_091278_0_0_11"/>